<dbReference type="STRING" id="946333.A4W93_07540"/>
<dbReference type="Proteomes" id="UP000193427">
    <property type="component" value="Chromosome"/>
</dbReference>
<protein>
    <submittedName>
        <fullName evidence="1">Uncharacterized protein</fullName>
    </submittedName>
</protein>
<name>A0A1W6L6E3_9BURK</name>
<dbReference type="OrthoDB" id="161727at2"/>
<dbReference type="KEGG" id="rgu:A4W93_07540"/>
<organism evidence="1 2">
    <name type="scientific">Piscinibacter gummiphilus</name>
    <dbReference type="NCBI Taxonomy" id="946333"/>
    <lineage>
        <taxon>Bacteria</taxon>
        <taxon>Pseudomonadati</taxon>
        <taxon>Pseudomonadota</taxon>
        <taxon>Betaproteobacteria</taxon>
        <taxon>Burkholderiales</taxon>
        <taxon>Sphaerotilaceae</taxon>
        <taxon>Piscinibacter</taxon>
    </lineage>
</organism>
<dbReference type="AlphaFoldDB" id="A0A1W6L6E3"/>
<dbReference type="RefSeq" id="WP_085750043.1">
    <property type="nucleotide sequence ID" value="NZ_BSPR01000008.1"/>
</dbReference>
<sequence>MLLLKLFLVPLLLLATSLAGRRWGPRVAGRLAGLPVVVGPILLVLTLEHGDSFGVQAAVSALAGLAAVLAFNLAYAHACRRVSWPLAWLAAGLGWLAVVGSLSVGAPGWVASAVLALGGLALVPRLFPPVEASAPPRPVTNRDLAVRMVMGALLTLAITTAAADLGPSWSGLVTTFPVLTTVLAVSSHRGQGPAFTVNLLRGMVTGMAGFAAFCIVLSLTLPAWGRLPAFVLSVLAALSTQVLVKGTVGSLLRSVRASA</sequence>
<reference evidence="1 2" key="1">
    <citation type="submission" date="2016-04" db="EMBL/GenBank/DDBJ databases">
        <title>Complete genome sequence of natural rubber-degrading, novel Gram-negative bacterium, Rhizobacter gummiphilus strain NS21.</title>
        <authorList>
            <person name="Tabata M."/>
            <person name="Kasai D."/>
            <person name="Fukuda M."/>
        </authorList>
    </citation>
    <scope>NUCLEOTIDE SEQUENCE [LARGE SCALE GENOMIC DNA]</scope>
    <source>
        <strain evidence="1 2">NS21</strain>
    </source>
</reference>
<keyword evidence="2" id="KW-1185">Reference proteome</keyword>
<evidence type="ECO:0000313" key="1">
    <source>
        <dbReference type="EMBL" id="ARN19776.1"/>
    </source>
</evidence>
<accession>A0A1W6L6E3</accession>
<proteinExistence type="predicted"/>
<gene>
    <name evidence="1" type="ORF">A4W93_07540</name>
</gene>
<dbReference type="EMBL" id="CP015118">
    <property type="protein sequence ID" value="ARN19776.1"/>
    <property type="molecule type" value="Genomic_DNA"/>
</dbReference>
<evidence type="ECO:0000313" key="2">
    <source>
        <dbReference type="Proteomes" id="UP000193427"/>
    </source>
</evidence>